<keyword evidence="5 6" id="KW-0472">Membrane</keyword>
<dbReference type="EMBL" id="JXSQ01000009">
    <property type="protein sequence ID" value="KIP52551.1"/>
    <property type="molecule type" value="Genomic_DNA"/>
</dbReference>
<evidence type="ECO:0000313" key="8">
    <source>
        <dbReference type="Proteomes" id="UP000032120"/>
    </source>
</evidence>
<feature type="transmembrane region" description="Helical" evidence="6">
    <location>
        <begin position="67"/>
        <end position="87"/>
    </location>
</feature>
<evidence type="ECO:0000256" key="5">
    <source>
        <dbReference type="ARBA" id="ARBA00023136"/>
    </source>
</evidence>
<dbReference type="InterPro" id="IPR001123">
    <property type="entry name" value="LeuE-type"/>
</dbReference>
<dbReference type="RefSeq" id="WP_042543974.1">
    <property type="nucleotide sequence ID" value="NZ_JXSQ01000009.1"/>
</dbReference>
<reference evidence="7 8" key="1">
    <citation type="submission" date="2015-01" db="EMBL/GenBank/DDBJ databases">
        <title>Draft genome sequence of Leucobacter komagatae strain VKM ST2845.</title>
        <authorList>
            <person name="Karlyshev A.V."/>
            <person name="Kudryashova E.B."/>
        </authorList>
    </citation>
    <scope>NUCLEOTIDE SEQUENCE [LARGE SCALE GENOMIC DNA]</scope>
    <source>
        <strain evidence="7 8">VKM ST2845</strain>
    </source>
</reference>
<protein>
    <submittedName>
        <fullName evidence="7">Lysine transporter LysE</fullName>
    </submittedName>
</protein>
<evidence type="ECO:0000313" key="7">
    <source>
        <dbReference type="EMBL" id="KIP52551.1"/>
    </source>
</evidence>
<dbReference type="PANTHER" id="PTHR30086">
    <property type="entry name" value="ARGININE EXPORTER PROTEIN ARGO"/>
    <property type="match status" value="1"/>
</dbReference>
<dbReference type="PANTHER" id="PTHR30086:SF14">
    <property type="entry name" value="HOMOSERINE_HOMOSERINE LACTONE EFFLUX PROTEIN"/>
    <property type="match status" value="1"/>
</dbReference>
<evidence type="ECO:0000256" key="6">
    <source>
        <dbReference type="SAM" id="Phobius"/>
    </source>
</evidence>
<comment type="caution">
    <text evidence="7">The sequence shown here is derived from an EMBL/GenBank/DDBJ whole genome shotgun (WGS) entry which is preliminary data.</text>
</comment>
<feature type="transmembrane region" description="Helical" evidence="6">
    <location>
        <begin position="36"/>
        <end position="61"/>
    </location>
</feature>
<feature type="transmembrane region" description="Helical" evidence="6">
    <location>
        <begin position="148"/>
        <end position="174"/>
    </location>
</feature>
<name>A0A0D0HYB2_9MICO</name>
<keyword evidence="8" id="KW-1185">Reference proteome</keyword>
<accession>A0A0D0HYB2</accession>
<keyword evidence="3 6" id="KW-0812">Transmembrane</keyword>
<sequence length="207" mass="21822">MSLDFWLTSIVVTATPGTGALFTIAAGLARGVRAGLIAALGCTLGIVPHIALALSGVAAVFVTFPAAFALIKWLGVAYLLYMAWGTWQQTGVFDPGSGDPSPGTGSAVWRVIGSAVLVNLLNPKLTLFFFVFLPLFTVPADGHPVANMAVLGLLFMGITLAIFALYGACAAWLRVRLLEKPVSMRWLQRAFAVTFVALAGILAITRQ</sequence>
<feature type="transmembrane region" description="Helical" evidence="6">
    <location>
        <begin position="6"/>
        <end position="29"/>
    </location>
</feature>
<dbReference type="PIRSF" id="PIRSF006324">
    <property type="entry name" value="LeuE"/>
    <property type="match status" value="1"/>
</dbReference>
<comment type="subcellular location">
    <subcellularLocation>
        <location evidence="1">Cell membrane</location>
        <topology evidence="1">Multi-pass membrane protein</topology>
    </subcellularLocation>
</comment>
<dbReference type="GO" id="GO:0005886">
    <property type="term" value="C:plasma membrane"/>
    <property type="evidence" value="ECO:0007669"/>
    <property type="project" value="UniProtKB-SubCell"/>
</dbReference>
<evidence type="ECO:0000256" key="1">
    <source>
        <dbReference type="ARBA" id="ARBA00004651"/>
    </source>
</evidence>
<dbReference type="GO" id="GO:0042970">
    <property type="term" value="F:homoserine transmembrane transporter activity"/>
    <property type="evidence" value="ECO:0007669"/>
    <property type="project" value="TreeGrafter"/>
</dbReference>
<organism evidence="7 8">
    <name type="scientific">Leucobacter komagatae</name>
    <dbReference type="NCBI Taxonomy" id="55969"/>
    <lineage>
        <taxon>Bacteria</taxon>
        <taxon>Bacillati</taxon>
        <taxon>Actinomycetota</taxon>
        <taxon>Actinomycetes</taxon>
        <taxon>Micrococcales</taxon>
        <taxon>Microbacteriaceae</taxon>
        <taxon>Leucobacter</taxon>
    </lineage>
</organism>
<evidence type="ECO:0000256" key="3">
    <source>
        <dbReference type="ARBA" id="ARBA00022692"/>
    </source>
</evidence>
<keyword evidence="4 6" id="KW-1133">Transmembrane helix</keyword>
<keyword evidence="2" id="KW-1003">Cell membrane</keyword>
<dbReference type="Pfam" id="PF01810">
    <property type="entry name" value="LysE"/>
    <property type="match status" value="1"/>
</dbReference>
<evidence type="ECO:0000256" key="2">
    <source>
        <dbReference type="ARBA" id="ARBA00022475"/>
    </source>
</evidence>
<feature type="transmembrane region" description="Helical" evidence="6">
    <location>
        <begin position="108"/>
        <end position="136"/>
    </location>
</feature>
<feature type="transmembrane region" description="Helical" evidence="6">
    <location>
        <begin position="186"/>
        <end position="205"/>
    </location>
</feature>
<dbReference type="AlphaFoldDB" id="A0A0D0HYB2"/>
<dbReference type="Proteomes" id="UP000032120">
    <property type="component" value="Unassembled WGS sequence"/>
</dbReference>
<gene>
    <name evidence="7" type="ORF">SD72_08240</name>
</gene>
<dbReference type="OrthoDB" id="9784202at2"/>
<proteinExistence type="predicted"/>
<evidence type="ECO:0000256" key="4">
    <source>
        <dbReference type="ARBA" id="ARBA00022989"/>
    </source>
</evidence>